<gene>
    <name evidence="2" type="ORF">RM779_16855</name>
</gene>
<protein>
    <submittedName>
        <fullName evidence="2">Uncharacterized protein</fullName>
    </submittedName>
</protein>
<evidence type="ECO:0000256" key="1">
    <source>
        <dbReference type="SAM" id="MobiDB-lite"/>
    </source>
</evidence>
<evidence type="ECO:0000313" key="2">
    <source>
        <dbReference type="EMBL" id="MDT0444253.1"/>
    </source>
</evidence>
<dbReference type="EMBL" id="JAVREV010000008">
    <property type="protein sequence ID" value="MDT0444253.1"/>
    <property type="molecule type" value="Genomic_DNA"/>
</dbReference>
<comment type="caution">
    <text evidence="2">The sequence shown here is derived from an EMBL/GenBank/DDBJ whole genome shotgun (WGS) entry which is preliminary data.</text>
</comment>
<organism evidence="2 3">
    <name type="scientific">Streptomyces johnsoniae</name>
    <dbReference type="NCBI Taxonomy" id="3075532"/>
    <lineage>
        <taxon>Bacteria</taxon>
        <taxon>Bacillati</taxon>
        <taxon>Actinomycetota</taxon>
        <taxon>Actinomycetes</taxon>
        <taxon>Kitasatosporales</taxon>
        <taxon>Streptomycetaceae</taxon>
        <taxon>Streptomyces</taxon>
    </lineage>
</organism>
<accession>A0ABU2S5K9</accession>
<sequence length="85" mass="8767">MAKSLEEITRKLVGDLTDDLKGAFDEVAALGPDREAGGPGRPTGPEADRGPAKGDDPADRVAALLGALRSVADGVTADIRRRSRG</sequence>
<evidence type="ECO:0000313" key="3">
    <source>
        <dbReference type="Proteomes" id="UP001183615"/>
    </source>
</evidence>
<dbReference type="Proteomes" id="UP001183615">
    <property type="component" value="Unassembled WGS sequence"/>
</dbReference>
<dbReference type="RefSeq" id="WP_311618519.1">
    <property type="nucleotide sequence ID" value="NZ_JAVREV010000008.1"/>
</dbReference>
<name>A0ABU2S5K9_9ACTN</name>
<reference evidence="3" key="1">
    <citation type="submission" date="2023-07" db="EMBL/GenBank/DDBJ databases">
        <title>30 novel species of actinomycetes from the DSMZ collection.</title>
        <authorList>
            <person name="Nouioui I."/>
        </authorList>
    </citation>
    <scope>NUCLEOTIDE SEQUENCE [LARGE SCALE GENOMIC DNA]</scope>
    <source>
        <strain evidence="3">DSM 41886</strain>
    </source>
</reference>
<feature type="compositionally biased region" description="Basic and acidic residues" evidence="1">
    <location>
        <begin position="46"/>
        <end position="57"/>
    </location>
</feature>
<feature type="region of interest" description="Disordered" evidence="1">
    <location>
        <begin position="28"/>
        <end position="57"/>
    </location>
</feature>
<proteinExistence type="predicted"/>
<keyword evidence="3" id="KW-1185">Reference proteome</keyword>